<feature type="signal peptide" evidence="1">
    <location>
        <begin position="1"/>
        <end position="23"/>
    </location>
</feature>
<gene>
    <name evidence="2" type="ORF">OCBIM_22001994mg</name>
</gene>
<dbReference type="EMBL" id="KQ416979">
    <property type="protein sequence ID" value="KOF94338.1"/>
    <property type="molecule type" value="Genomic_DNA"/>
</dbReference>
<dbReference type="AlphaFoldDB" id="A0A0L8HYM1"/>
<organism evidence="2">
    <name type="scientific">Octopus bimaculoides</name>
    <name type="common">California two-spotted octopus</name>
    <dbReference type="NCBI Taxonomy" id="37653"/>
    <lineage>
        <taxon>Eukaryota</taxon>
        <taxon>Metazoa</taxon>
        <taxon>Spiralia</taxon>
        <taxon>Lophotrochozoa</taxon>
        <taxon>Mollusca</taxon>
        <taxon>Cephalopoda</taxon>
        <taxon>Coleoidea</taxon>
        <taxon>Octopodiformes</taxon>
        <taxon>Octopoda</taxon>
        <taxon>Incirrata</taxon>
        <taxon>Octopodidae</taxon>
        <taxon>Octopus</taxon>
    </lineage>
</organism>
<sequence length="62" mass="7122">MAMQLLTLCLIVLSIMKCKNVSSHLCDLIPNIITVQVAEVRGNSYTLRNRQFCLKLINFWLP</sequence>
<evidence type="ECO:0000256" key="1">
    <source>
        <dbReference type="SAM" id="SignalP"/>
    </source>
</evidence>
<keyword evidence="1" id="KW-0732">Signal</keyword>
<proteinExistence type="predicted"/>
<reference evidence="2" key="1">
    <citation type="submission" date="2015-07" db="EMBL/GenBank/DDBJ databases">
        <title>MeaNS - Measles Nucleotide Surveillance Program.</title>
        <authorList>
            <person name="Tran T."/>
            <person name="Druce J."/>
        </authorList>
    </citation>
    <scope>NUCLEOTIDE SEQUENCE</scope>
    <source>
        <strain evidence="2">UCB-OBI-ISO-001</strain>
        <tissue evidence="2">Gonad</tissue>
    </source>
</reference>
<accession>A0A0L8HYM1</accession>
<evidence type="ECO:0000313" key="2">
    <source>
        <dbReference type="EMBL" id="KOF94338.1"/>
    </source>
</evidence>
<feature type="chain" id="PRO_5005584043" evidence="1">
    <location>
        <begin position="24"/>
        <end position="62"/>
    </location>
</feature>
<name>A0A0L8HYM1_OCTBM</name>
<protein>
    <submittedName>
        <fullName evidence="2">Uncharacterized protein</fullName>
    </submittedName>
</protein>